<accession>A0A0F8Y0G6</accession>
<dbReference type="AlphaFoldDB" id="A0A0F8Y0G6"/>
<protein>
    <submittedName>
        <fullName evidence="1">Uncharacterized protein</fullName>
    </submittedName>
</protein>
<organism evidence="1">
    <name type="scientific">marine sediment metagenome</name>
    <dbReference type="NCBI Taxonomy" id="412755"/>
    <lineage>
        <taxon>unclassified sequences</taxon>
        <taxon>metagenomes</taxon>
        <taxon>ecological metagenomes</taxon>
    </lineage>
</organism>
<proteinExistence type="predicted"/>
<gene>
    <name evidence="1" type="ORF">LCGC14_2958030</name>
</gene>
<dbReference type="EMBL" id="LAZR01059797">
    <property type="protein sequence ID" value="KKK67040.1"/>
    <property type="molecule type" value="Genomic_DNA"/>
</dbReference>
<sequence>MVSEPFFLRMGRTPGAACNVCSVVVDGERYKVASEVSRKGVSIKSGEDFVRPRKPYYVGYWCESCMREEGLLW</sequence>
<evidence type="ECO:0000313" key="1">
    <source>
        <dbReference type="EMBL" id="KKK67040.1"/>
    </source>
</evidence>
<name>A0A0F8Y0G6_9ZZZZ</name>
<reference evidence="1" key="1">
    <citation type="journal article" date="2015" name="Nature">
        <title>Complex archaea that bridge the gap between prokaryotes and eukaryotes.</title>
        <authorList>
            <person name="Spang A."/>
            <person name="Saw J.H."/>
            <person name="Jorgensen S.L."/>
            <person name="Zaremba-Niedzwiedzka K."/>
            <person name="Martijn J."/>
            <person name="Lind A.E."/>
            <person name="van Eijk R."/>
            <person name="Schleper C."/>
            <person name="Guy L."/>
            <person name="Ettema T.J."/>
        </authorList>
    </citation>
    <scope>NUCLEOTIDE SEQUENCE</scope>
</reference>
<comment type="caution">
    <text evidence="1">The sequence shown here is derived from an EMBL/GenBank/DDBJ whole genome shotgun (WGS) entry which is preliminary data.</text>
</comment>